<dbReference type="AlphaFoldDB" id="A0AAU8ANU4"/>
<dbReference type="SFLD" id="SFLDG01150">
    <property type="entry name" value="Main.1:_Beta-like"/>
    <property type="match status" value="1"/>
</dbReference>
<reference evidence="5" key="1">
    <citation type="submission" date="2023-02" db="EMBL/GenBank/DDBJ databases">
        <title>Description and genomic characterization of Salipiger bruguierae sp. nov., isolated from the sediment of mangrove plant Bruguiera sexangula.</title>
        <authorList>
            <person name="Long M."/>
        </authorList>
    </citation>
    <scope>NUCLEOTIDE SEQUENCE</scope>
    <source>
        <strain evidence="5">H15</strain>
    </source>
</reference>
<name>A0AAU8ANU4_9RHOB</name>
<sequence length="212" mass="24703">MIEIFGRRNSSSVQLVMWAICELGLDHRRHDYGHGHASTQTTDYLKMNPMGRVPVLLDGDVCMFESAAILRYLAARYGSGDFWPSDPARRARLDSWAEWAKGTFTEAVLEVFVYDVRLPPETRDPQLLQRATERLVPLARMLDDRLAEGPWLDGERFTFADIACGHILHRFYTLDWPRPQLENLRRYYERLQTRPAYRENAMVSYEALRGSY</sequence>
<dbReference type="PROSITE" id="PS50404">
    <property type="entry name" value="GST_NTER"/>
    <property type="match status" value="1"/>
</dbReference>
<evidence type="ECO:0000259" key="4">
    <source>
        <dbReference type="PROSITE" id="PS50405"/>
    </source>
</evidence>
<dbReference type="InterPro" id="IPR010987">
    <property type="entry name" value="Glutathione-S-Trfase_C-like"/>
</dbReference>
<protein>
    <submittedName>
        <fullName evidence="5">Glutathione S-transferase family protein</fullName>
    </submittedName>
</protein>
<dbReference type="InterPro" id="IPR040079">
    <property type="entry name" value="Glutathione_S-Trfase"/>
</dbReference>
<comment type="similarity">
    <text evidence="1">Belongs to the GST superfamily.</text>
</comment>
<evidence type="ECO:0000313" key="5">
    <source>
        <dbReference type="EMBL" id="XCC96159.1"/>
    </source>
</evidence>
<dbReference type="PANTHER" id="PTHR44051">
    <property type="entry name" value="GLUTATHIONE S-TRANSFERASE-RELATED"/>
    <property type="match status" value="1"/>
</dbReference>
<organism evidence="5">
    <name type="scientific">Alloyangia sp. H15</name>
    <dbReference type="NCBI Taxonomy" id="3029062"/>
    <lineage>
        <taxon>Bacteria</taxon>
        <taxon>Pseudomonadati</taxon>
        <taxon>Pseudomonadota</taxon>
        <taxon>Alphaproteobacteria</taxon>
        <taxon>Rhodobacterales</taxon>
        <taxon>Roseobacteraceae</taxon>
        <taxon>Alloyangia</taxon>
    </lineage>
</organism>
<keyword evidence="2" id="KW-0808">Transferase</keyword>
<evidence type="ECO:0000256" key="1">
    <source>
        <dbReference type="ARBA" id="ARBA00007409"/>
    </source>
</evidence>
<dbReference type="FunFam" id="3.40.30.10:FF:000039">
    <property type="entry name" value="Glutathione S-transferase domain"/>
    <property type="match status" value="1"/>
</dbReference>
<dbReference type="SUPFAM" id="SSF52833">
    <property type="entry name" value="Thioredoxin-like"/>
    <property type="match status" value="1"/>
</dbReference>
<dbReference type="Pfam" id="PF02798">
    <property type="entry name" value="GST_N"/>
    <property type="match status" value="1"/>
</dbReference>
<dbReference type="EMBL" id="CP123385">
    <property type="protein sequence ID" value="XCC96159.1"/>
    <property type="molecule type" value="Genomic_DNA"/>
</dbReference>
<dbReference type="InterPro" id="IPR004045">
    <property type="entry name" value="Glutathione_S-Trfase_N"/>
</dbReference>
<dbReference type="SUPFAM" id="SSF47616">
    <property type="entry name" value="GST C-terminal domain-like"/>
    <property type="match status" value="1"/>
</dbReference>
<dbReference type="InterPro" id="IPR036249">
    <property type="entry name" value="Thioredoxin-like_sf"/>
</dbReference>
<dbReference type="SFLD" id="SFLDG00358">
    <property type="entry name" value="Main_(cytGST)"/>
    <property type="match status" value="1"/>
</dbReference>
<dbReference type="GO" id="GO:0016740">
    <property type="term" value="F:transferase activity"/>
    <property type="evidence" value="ECO:0007669"/>
    <property type="project" value="UniProtKB-KW"/>
</dbReference>
<accession>A0AAU8ANU4</accession>
<dbReference type="InterPro" id="IPR036282">
    <property type="entry name" value="Glutathione-S-Trfase_C_sf"/>
</dbReference>
<evidence type="ECO:0000259" key="3">
    <source>
        <dbReference type="PROSITE" id="PS50404"/>
    </source>
</evidence>
<proteinExistence type="inferred from homology"/>
<dbReference type="RefSeq" id="WP_353475025.1">
    <property type="nucleotide sequence ID" value="NZ_CP123385.1"/>
</dbReference>
<dbReference type="Gene3D" id="3.40.30.10">
    <property type="entry name" value="Glutaredoxin"/>
    <property type="match status" value="1"/>
</dbReference>
<gene>
    <name evidence="5" type="ORF">PVT71_15785</name>
</gene>
<dbReference type="PANTHER" id="PTHR44051:SF19">
    <property type="entry name" value="DISULFIDE-BOND OXIDOREDUCTASE YFCG"/>
    <property type="match status" value="1"/>
</dbReference>
<feature type="domain" description="GST N-terminal" evidence="3">
    <location>
        <begin position="1"/>
        <end position="81"/>
    </location>
</feature>
<dbReference type="Pfam" id="PF13410">
    <property type="entry name" value="GST_C_2"/>
    <property type="match status" value="1"/>
</dbReference>
<dbReference type="SFLD" id="SFLDS00019">
    <property type="entry name" value="Glutathione_Transferase_(cytos"/>
    <property type="match status" value="1"/>
</dbReference>
<dbReference type="PROSITE" id="PS50405">
    <property type="entry name" value="GST_CTER"/>
    <property type="match status" value="1"/>
</dbReference>
<evidence type="ECO:0000256" key="2">
    <source>
        <dbReference type="ARBA" id="ARBA00022679"/>
    </source>
</evidence>
<feature type="domain" description="GST C-terminal" evidence="4">
    <location>
        <begin position="86"/>
        <end position="211"/>
    </location>
</feature>
<dbReference type="Gene3D" id="1.20.1050.10">
    <property type="match status" value="1"/>
</dbReference>